<dbReference type="AlphaFoldDB" id="E6PRG0"/>
<proteinExistence type="predicted"/>
<dbReference type="Gene3D" id="3.40.50.300">
    <property type="entry name" value="P-loop containing nucleotide triphosphate hydrolases"/>
    <property type="match status" value="1"/>
</dbReference>
<comment type="caution">
    <text evidence="1">The sequence shown here is derived from an EMBL/GenBank/DDBJ whole genome shotgun (WGS) entry which is preliminary data.</text>
</comment>
<accession>E6PRG0</accession>
<protein>
    <submittedName>
        <fullName evidence="1">Putative DNA-directed DNA polymerase</fullName>
        <ecNumber evidence="1">2.7.7.7</ecNumber>
    </submittedName>
</protein>
<keyword evidence="1" id="KW-0808">Transferase</keyword>
<gene>
    <name evidence="1" type="ORF">CARN2_2987</name>
</gene>
<dbReference type="PANTHER" id="PTHR11669:SF8">
    <property type="entry name" value="DNA POLYMERASE III SUBUNIT DELTA"/>
    <property type="match status" value="1"/>
</dbReference>
<organism evidence="1">
    <name type="scientific">mine drainage metagenome</name>
    <dbReference type="NCBI Taxonomy" id="410659"/>
    <lineage>
        <taxon>unclassified sequences</taxon>
        <taxon>metagenomes</taxon>
        <taxon>ecological metagenomes</taxon>
    </lineage>
</organism>
<dbReference type="Pfam" id="PF13177">
    <property type="entry name" value="DNA_pol3_delta2"/>
    <property type="match status" value="1"/>
</dbReference>
<dbReference type="InterPro" id="IPR050238">
    <property type="entry name" value="DNA_Rep/Repair_Clamp_Loader"/>
</dbReference>
<reference evidence="1" key="1">
    <citation type="submission" date="2009-10" db="EMBL/GenBank/DDBJ databases">
        <title>Diversity of trophic interactions inside an arsenic-rich microbial ecosystem.</title>
        <authorList>
            <person name="Bertin P.N."/>
            <person name="Heinrich-Salmeron A."/>
            <person name="Pelletier E."/>
            <person name="Goulhen-Chollet F."/>
            <person name="Arsene-Ploetze F."/>
            <person name="Gallien S."/>
            <person name="Calteau A."/>
            <person name="Vallenet D."/>
            <person name="Casiot C."/>
            <person name="Chane-Woon-Ming B."/>
            <person name="Giloteaux L."/>
            <person name="Barakat M."/>
            <person name="Bonnefoy V."/>
            <person name="Bruneel O."/>
            <person name="Chandler M."/>
            <person name="Cleiss J."/>
            <person name="Duran R."/>
            <person name="Elbaz-Poulichet F."/>
            <person name="Fonknechten N."/>
            <person name="Lauga B."/>
            <person name="Mornico D."/>
            <person name="Ortet P."/>
            <person name="Schaeffer C."/>
            <person name="Siguier P."/>
            <person name="Alexander Thil Smith A."/>
            <person name="Van Dorsselaer A."/>
            <person name="Weissenbach J."/>
            <person name="Medigue C."/>
            <person name="Le Paslier D."/>
        </authorList>
    </citation>
    <scope>NUCLEOTIDE SEQUENCE</scope>
</reference>
<evidence type="ECO:0000313" key="1">
    <source>
        <dbReference type="EMBL" id="CBH97515.1"/>
    </source>
</evidence>
<dbReference type="SUPFAM" id="SSF52540">
    <property type="entry name" value="P-loop containing nucleoside triphosphate hydrolases"/>
    <property type="match status" value="1"/>
</dbReference>
<sequence length="336" mass="36273">MIDMQDFPALLLHGATGLGVWDALDSTAATLLCESPMPAKATSPIPLPGFAHQACGQCPACRLRQAGTHPDLKRLLPEALALELGMGQAADTEEATSAEKRNPSKDISIDAVRSLVDWSHTTSHRGGFKVAVVYPLDAMGAPAANSLLKTLEEPPPNLYFLTGTHRLDRVLPTLRSRCRLQAMPRPQAVDALRALQAREIAQPEQVAHWCHHAVYEPEPAGGMDWARSLLQTVTAGQGASAASAAGSTPQMPVAVAALQKLCVDMMRTQFRQQPLYLPADQSVLGRLASIASAPRLLAFWQRLGDYSRTATFPLHANLTAEALVLEFKQLFTRSAH</sequence>
<dbReference type="PANTHER" id="PTHR11669">
    <property type="entry name" value="REPLICATION FACTOR C / DNA POLYMERASE III GAMMA-TAU SUBUNIT"/>
    <property type="match status" value="1"/>
</dbReference>
<dbReference type="GO" id="GO:0003887">
    <property type="term" value="F:DNA-directed DNA polymerase activity"/>
    <property type="evidence" value="ECO:0007669"/>
    <property type="project" value="UniProtKB-KW"/>
</dbReference>
<keyword evidence="1" id="KW-0548">Nucleotidyltransferase</keyword>
<dbReference type="EMBL" id="CABM01000043">
    <property type="protein sequence ID" value="CBH97515.1"/>
    <property type="molecule type" value="Genomic_DNA"/>
</dbReference>
<dbReference type="GO" id="GO:0009360">
    <property type="term" value="C:DNA polymerase III complex"/>
    <property type="evidence" value="ECO:0007669"/>
    <property type="project" value="TreeGrafter"/>
</dbReference>
<dbReference type="InterPro" id="IPR027417">
    <property type="entry name" value="P-loop_NTPase"/>
</dbReference>
<dbReference type="GO" id="GO:0006261">
    <property type="term" value="P:DNA-templated DNA replication"/>
    <property type="evidence" value="ECO:0007669"/>
    <property type="project" value="TreeGrafter"/>
</dbReference>
<keyword evidence="1" id="KW-0239">DNA-directed DNA polymerase</keyword>
<dbReference type="EC" id="2.7.7.7" evidence="1"/>
<name>E6PRG0_9ZZZZ</name>